<dbReference type="PRINTS" id="PR00039">
    <property type="entry name" value="HTHLYSR"/>
</dbReference>
<proteinExistence type="inferred from homology"/>
<keyword evidence="6" id="KW-0804">Transcription</keyword>
<dbReference type="Pfam" id="PF00126">
    <property type="entry name" value="HTH_1"/>
    <property type="match status" value="1"/>
</dbReference>
<dbReference type="InterPro" id="IPR036388">
    <property type="entry name" value="WH-like_DNA-bd_sf"/>
</dbReference>
<dbReference type="InterPro" id="IPR000847">
    <property type="entry name" value="LysR_HTH_N"/>
</dbReference>
<dbReference type="InterPro" id="IPR037402">
    <property type="entry name" value="YidZ_PBP2"/>
</dbReference>
<accession>A0A179BGL5</accession>
<dbReference type="PROSITE" id="PS50931">
    <property type="entry name" value="HTH_LYSR"/>
    <property type="match status" value="1"/>
</dbReference>
<comment type="caution">
    <text evidence="8">The sequence shown here is derived from an EMBL/GenBank/DDBJ whole genome shotgun (WGS) entry which is preliminary data.</text>
</comment>
<protein>
    <submittedName>
        <fullName evidence="8">LysR family transcriptional regulator</fullName>
    </submittedName>
</protein>
<dbReference type="Gene3D" id="1.10.10.10">
    <property type="entry name" value="Winged helix-like DNA-binding domain superfamily/Winged helix DNA-binding domain"/>
    <property type="match status" value="1"/>
</dbReference>
<keyword evidence="3" id="KW-0805">Transcription regulation</keyword>
<evidence type="ECO:0000256" key="4">
    <source>
        <dbReference type="ARBA" id="ARBA00023125"/>
    </source>
</evidence>
<comment type="similarity">
    <text evidence="1">Belongs to the LysR transcriptional regulatory family.</text>
</comment>
<evidence type="ECO:0000259" key="7">
    <source>
        <dbReference type="PROSITE" id="PS50931"/>
    </source>
</evidence>
<evidence type="ECO:0000313" key="8">
    <source>
        <dbReference type="EMBL" id="OAP90838.1"/>
    </source>
</evidence>
<keyword evidence="5" id="KW-0010">Activator</keyword>
<evidence type="ECO:0000256" key="5">
    <source>
        <dbReference type="ARBA" id="ARBA00023159"/>
    </source>
</evidence>
<keyword evidence="4" id="KW-0238">DNA-binding</keyword>
<dbReference type="EMBL" id="LWBS01000416">
    <property type="protein sequence ID" value="OAP90838.1"/>
    <property type="molecule type" value="Genomic_DNA"/>
</dbReference>
<gene>
    <name evidence="8" type="ORF">A4U53_28875</name>
</gene>
<evidence type="ECO:0000256" key="2">
    <source>
        <dbReference type="ARBA" id="ARBA00022458"/>
    </source>
</evidence>
<reference evidence="8" key="1">
    <citation type="submission" date="2016-04" db="EMBL/GenBank/DDBJ databases">
        <title>Fast-growing isolate from the root nodules of Vavilovia formosa.</title>
        <authorList>
            <person name="Kimeklis A."/>
            <person name="Safronova V."/>
            <person name="Belimov A."/>
            <person name="Andronov E."/>
        </authorList>
    </citation>
    <scope>NUCLEOTIDE SEQUENCE [LARGE SCALE GENOMIC DNA]</scope>
    <source>
        <strain evidence="8">Vaf-46</strain>
    </source>
</reference>
<dbReference type="InterPro" id="IPR036390">
    <property type="entry name" value="WH_DNA-bd_sf"/>
</dbReference>
<name>A0A179BGL5_RHILE</name>
<dbReference type="SUPFAM" id="SSF46785">
    <property type="entry name" value="Winged helix' DNA-binding domain"/>
    <property type="match status" value="1"/>
</dbReference>
<sequence length="307" mass="33856">MSQRISDFDVGLLVTLDTLLKYPNVTHAAARLNITQSALSARLTRLRQLLNDPLFVPAASGRGMIATPHASALEPELTRLLERFNDFVNTAHSFDPANSKRVFRIAATDNPAAVLAPDLIPLFQAGAPMAKIAFTLPNKAKIAEHLEQGDVDLFVGAAEDGAPELIAQTLFQEEFVTAQRRGHPRGTTPLTIEEFCDAEHLLISTSGGHFSGMIDNALAEIGRERRVSISIQSYALAPLVLASTDCICTLPRRFLKRFEDTLDLFPPPLPLSVFGMNLFWHPRMRTDPAHIWLRKMVLRVAKTTTAD</sequence>
<keyword evidence="2" id="KW-0536">Nodulation</keyword>
<dbReference type="PANTHER" id="PTHR30118:SF15">
    <property type="entry name" value="TRANSCRIPTIONAL REGULATORY PROTEIN"/>
    <property type="match status" value="1"/>
</dbReference>
<dbReference type="CDD" id="cd08417">
    <property type="entry name" value="PBP2_Nitroaromatics_like"/>
    <property type="match status" value="1"/>
</dbReference>
<dbReference type="SUPFAM" id="SSF53850">
    <property type="entry name" value="Periplasmic binding protein-like II"/>
    <property type="match status" value="1"/>
</dbReference>
<dbReference type="InterPro" id="IPR050389">
    <property type="entry name" value="LysR-type_TF"/>
</dbReference>
<dbReference type="InterPro" id="IPR005119">
    <property type="entry name" value="LysR_subst-bd"/>
</dbReference>
<evidence type="ECO:0000256" key="1">
    <source>
        <dbReference type="ARBA" id="ARBA00009437"/>
    </source>
</evidence>
<dbReference type="GO" id="GO:0003700">
    <property type="term" value="F:DNA-binding transcription factor activity"/>
    <property type="evidence" value="ECO:0007669"/>
    <property type="project" value="InterPro"/>
</dbReference>
<dbReference type="GO" id="GO:0003677">
    <property type="term" value="F:DNA binding"/>
    <property type="evidence" value="ECO:0007669"/>
    <property type="project" value="UniProtKB-KW"/>
</dbReference>
<dbReference type="PANTHER" id="PTHR30118">
    <property type="entry name" value="HTH-TYPE TRANSCRIPTIONAL REGULATOR LEUO-RELATED"/>
    <property type="match status" value="1"/>
</dbReference>
<feature type="domain" description="HTH lysR-type" evidence="7">
    <location>
        <begin position="8"/>
        <end position="67"/>
    </location>
</feature>
<evidence type="ECO:0000256" key="6">
    <source>
        <dbReference type="ARBA" id="ARBA00023163"/>
    </source>
</evidence>
<organism evidence="8">
    <name type="scientific">Rhizobium leguminosarum</name>
    <dbReference type="NCBI Taxonomy" id="384"/>
    <lineage>
        <taxon>Bacteria</taxon>
        <taxon>Pseudomonadati</taxon>
        <taxon>Pseudomonadota</taxon>
        <taxon>Alphaproteobacteria</taxon>
        <taxon>Hyphomicrobiales</taxon>
        <taxon>Rhizobiaceae</taxon>
        <taxon>Rhizobium/Agrobacterium group</taxon>
        <taxon>Rhizobium</taxon>
    </lineage>
</organism>
<dbReference type="Pfam" id="PF03466">
    <property type="entry name" value="LysR_substrate"/>
    <property type="match status" value="1"/>
</dbReference>
<dbReference type="AlphaFoldDB" id="A0A179BGL5"/>
<dbReference type="Gene3D" id="3.40.190.10">
    <property type="entry name" value="Periplasmic binding protein-like II"/>
    <property type="match status" value="2"/>
</dbReference>
<evidence type="ECO:0000256" key="3">
    <source>
        <dbReference type="ARBA" id="ARBA00023015"/>
    </source>
</evidence>